<dbReference type="SUPFAM" id="SSF53613">
    <property type="entry name" value="Ribokinase-like"/>
    <property type="match status" value="1"/>
</dbReference>
<comment type="caution">
    <text evidence="14">The sequence shown here is derived from an EMBL/GenBank/DDBJ whole genome shotgun (WGS) entry which is preliminary data.</text>
</comment>
<evidence type="ECO:0000256" key="6">
    <source>
        <dbReference type="ARBA" id="ARBA00022741"/>
    </source>
</evidence>
<feature type="domain" description="Carbohydrate kinase PfkB" evidence="13">
    <location>
        <begin position="3"/>
        <end position="289"/>
    </location>
</feature>
<dbReference type="EMBL" id="JAHWXN010000001">
    <property type="protein sequence ID" value="MCK2035285.1"/>
    <property type="molecule type" value="Genomic_DNA"/>
</dbReference>
<comment type="activity regulation">
    <text evidence="12">Activated by a monovalent cation that binds near, but not in, the active site. The most likely occupant of the site in vivo is potassium. Ion binding induces a conformational change that may alter substrate affinity.</text>
</comment>
<evidence type="ECO:0000259" key="13">
    <source>
        <dbReference type="Pfam" id="PF00294"/>
    </source>
</evidence>
<feature type="binding site" evidence="12">
    <location>
        <position position="247"/>
    </location>
    <ligand>
        <name>substrate</name>
    </ligand>
</feature>
<dbReference type="InterPro" id="IPR011877">
    <property type="entry name" value="Ribokinase"/>
</dbReference>
<evidence type="ECO:0000256" key="4">
    <source>
        <dbReference type="ARBA" id="ARBA00022679"/>
    </source>
</evidence>
<feature type="binding site" evidence="12">
    <location>
        <begin position="40"/>
        <end position="44"/>
    </location>
    <ligand>
        <name>substrate</name>
    </ligand>
</feature>
<feature type="binding site" evidence="12">
    <location>
        <position position="282"/>
    </location>
    <ligand>
        <name>K(+)</name>
        <dbReference type="ChEBI" id="CHEBI:29103"/>
    </ligand>
</feature>
<feature type="binding site" evidence="12">
    <location>
        <position position="241"/>
    </location>
    <ligand>
        <name>K(+)</name>
        <dbReference type="ChEBI" id="CHEBI:29103"/>
    </ligand>
</feature>
<dbReference type="InterPro" id="IPR002173">
    <property type="entry name" value="Carboh/pur_kinase_PfkB_CS"/>
</dbReference>
<keyword evidence="12" id="KW-0963">Cytoplasm</keyword>
<evidence type="ECO:0000256" key="12">
    <source>
        <dbReference type="HAMAP-Rule" id="MF_01987"/>
    </source>
</evidence>
<evidence type="ECO:0000256" key="9">
    <source>
        <dbReference type="ARBA" id="ARBA00022842"/>
    </source>
</evidence>
<dbReference type="PROSITE" id="PS00584">
    <property type="entry name" value="PFKB_KINASES_2"/>
    <property type="match status" value="1"/>
</dbReference>
<feature type="active site" description="Proton acceptor" evidence="12">
    <location>
        <position position="247"/>
    </location>
</feature>
<comment type="similarity">
    <text evidence="1">Belongs to the carbohydrate kinase pfkB family.</text>
</comment>
<feature type="binding site" evidence="12">
    <location>
        <position position="280"/>
    </location>
    <ligand>
        <name>K(+)</name>
        <dbReference type="ChEBI" id="CHEBI:29103"/>
    </ligand>
</feature>
<feature type="binding site" evidence="12">
    <location>
        <position position="243"/>
    </location>
    <ligand>
        <name>K(+)</name>
        <dbReference type="ChEBI" id="CHEBI:29103"/>
    </ligand>
</feature>
<dbReference type="EC" id="2.7.1.15" evidence="2 12"/>
<keyword evidence="15" id="KW-1185">Reference proteome</keyword>
<dbReference type="PRINTS" id="PR00990">
    <property type="entry name" value="RIBOKINASE"/>
</dbReference>
<evidence type="ECO:0000256" key="10">
    <source>
        <dbReference type="ARBA" id="ARBA00022958"/>
    </source>
</evidence>
<keyword evidence="7 12" id="KW-0418">Kinase</keyword>
<protein>
    <recommendedName>
        <fullName evidence="3 12">Ribokinase</fullName>
        <shortName evidence="12">RK</shortName>
        <ecNumber evidence="2 12">2.7.1.15</ecNumber>
    </recommendedName>
</protein>
<feature type="binding site" evidence="12">
    <location>
        <position position="136"/>
    </location>
    <ligand>
        <name>substrate</name>
    </ligand>
</feature>
<comment type="catalytic activity">
    <reaction evidence="12">
        <text>D-ribose + ATP = D-ribose 5-phosphate + ADP + H(+)</text>
        <dbReference type="Rhea" id="RHEA:13697"/>
        <dbReference type="ChEBI" id="CHEBI:15378"/>
        <dbReference type="ChEBI" id="CHEBI:30616"/>
        <dbReference type="ChEBI" id="CHEBI:47013"/>
        <dbReference type="ChEBI" id="CHEBI:78346"/>
        <dbReference type="ChEBI" id="CHEBI:456216"/>
        <dbReference type="EC" id="2.7.1.15"/>
    </reaction>
</comment>
<accession>A0ABT0FB45</accession>
<dbReference type="InterPro" id="IPR029056">
    <property type="entry name" value="Ribokinase-like"/>
</dbReference>
<sequence length="299" mass="29973">MNARIVVVGSLNLDRTYSLGRLPREGESLHATGHEVASGGKGANQAVAASLLGADVRLVGAVGADAAGTLLLDAVAASGVDVTGVRRRPDGSTGEAVIFVDDDGQNLIVISPGANATVAADDVATVDADWVLSGFEIPDEAVIAAAHHAHAADARFVLNPSPFRLIPDALRHAVDVMVVNEHELVEALGAAVDSSSDAELQQARASLSVPQLVVTLGAAGAAAVSGSGVFRAPGRAVTAVDTSGAGDAFTGALVARLAAGDALEAATVFATQVGAHAATRPGTQSSYPTSAELDRWLQG</sequence>
<keyword evidence="8 12" id="KW-0067">ATP-binding</keyword>
<evidence type="ECO:0000256" key="3">
    <source>
        <dbReference type="ARBA" id="ARBA00016943"/>
    </source>
</evidence>
<name>A0ABT0FB45_9MICO</name>
<dbReference type="RefSeq" id="WP_247628716.1">
    <property type="nucleotide sequence ID" value="NZ_JAHWXN010000001.1"/>
</dbReference>
<comment type="caution">
    <text evidence="12">Lacks conserved residue(s) required for the propagation of feature annotation.</text>
</comment>
<evidence type="ECO:0000256" key="7">
    <source>
        <dbReference type="ARBA" id="ARBA00022777"/>
    </source>
</evidence>
<evidence type="ECO:0000256" key="5">
    <source>
        <dbReference type="ARBA" id="ARBA00022723"/>
    </source>
</evidence>
<comment type="subcellular location">
    <subcellularLocation>
        <location evidence="12">Cytoplasm</location>
    </subcellularLocation>
</comment>
<dbReference type="Proteomes" id="UP001300096">
    <property type="component" value="Unassembled WGS sequence"/>
</dbReference>
<keyword evidence="9 12" id="KW-0460">Magnesium</keyword>
<comment type="cofactor">
    <cofactor evidence="12">
        <name>Mg(2+)</name>
        <dbReference type="ChEBI" id="CHEBI:18420"/>
    </cofactor>
    <text evidence="12">Requires a divalent cation, most likely magnesium in vivo, as an electrophilic catalyst to aid phosphoryl group transfer. It is the chelate of the metal and the nucleotide that is the actual substrate.</text>
</comment>
<dbReference type="InterPro" id="IPR002139">
    <property type="entry name" value="Ribo/fructo_kinase"/>
</dbReference>
<evidence type="ECO:0000256" key="1">
    <source>
        <dbReference type="ARBA" id="ARBA00005380"/>
    </source>
</evidence>
<dbReference type="PANTHER" id="PTHR10584:SF166">
    <property type="entry name" value="RIBOKINASE"/>
    <property type="match status" value="1"/>
</dbReference>
<keyword evidence="11 12" id="KW-0119">Carbohydrate metabolism</keyword>
<feature type="binding site" evidence="12">
    <location>
        <begin position="12"/>
        <end position="14"/>
    </location>
    <ligand>
        <name>substrate</name>
    </ligand>
</feature>
<comment type="function">
    <text evidence="12">Catalyzes the phosphorylation of ribose at O-5 in a reaction requiring ATP and magnesium. The resulting D-ribose-5-phosphate can then be used either for sythesis of nucleotides, histidine, and tryptophan, or as a component of the pentose phosphate pathway.</text>
</comment>
<proteinExistence type="inferred from homology"/>
<reference evidence="14 15" key="1">
    <citation type="submission" date="2021-06" db="EMBL/GenBank/DDBJ databases">
        <title>Genome-based taxonomic framework of Microbacterium strains isolated from marine environment, the description of four new species and reclassification of four preexisting species.</title>
        <authorList>
            <person name="Lee S.D."/>
            <person name="Kim S.-M."/>
            <person name="Byeon Y.-S."/>
            <person name="Yang H.L."/>
            <person name="Kim I.S."/>
        </authorList>
    </citation>
    <scope>NUCLEOTIDE SEQUENCE [LARGE SCALE GENOMIC DNA]</scope>
    <source>
        <strain evidence="14 15">SSW1-49</strain>
    </source>
</reference>
<organism evidence="14 15">
    <name type="scientific">Microbacterium croceum</name>
    <dbReference type="NCBI Taxonomy" id="2851645"/>
    <lineage>
        <taxon>Bacteria</taxon>
        <taxon>Bacillati</taxon>
        <taxon>Actinomycetota</taxon>
        <taxon>Actinomycetes</taxon>
        <taxon>Micrococcales</taxon>
        <taxon>Microbacteriaceae</taxon>
        <taxon>Microbacterium</taxon>
    </lineage>
</organism>
<feature type="binding site" evidence="12">
    <location>
        <begin position="246"/>
        <end position="247"/>
    </location>
    <ligand>
        <name>ATP</name>
        <dbReference type="ChEBI" id="CHEBI:30616"/>
    </ligand>
</feature>
<comment type="similarity">
    <text evidence="12">Belongs to the carbohydrate kinase PfkB family. Ribokinase subfamily.</text>
</comment>
<comment type="pathway">
    <text evidence="12">Carbohydrate metabolism; D-ribose degradation; D-ribose 5-phosphate from beta-D-ribopyranose: step 2/2.</text>
</comment>
<keyword evidence="6 12" id="KW-0547">Nucleotide-binding</keyword>
<evidence type="ECO:0000256" key="2">
    <source>
        <dbReference type="ARBA" id="ARBA00012035"/>
    </source>
</evidence>
<evidence type="ECO:0000256" key="8">
    <source>
        <dbReference type="ARBA" id="ARBA00022840"/>
    </source>
</evidence>
<feature type="binding site" evidence="12">
    <location>
        <begin position="215"/>
        <end position="220"/>
    </location>
    <ligand>
        <name>ATP</name>
        <dbReference type="ChEBI" id="CHEBI:30616"/>
    </ligand>
</feature>
<evidence type="ECO:0000256" key="11">
    <source>
        <dbReference type="ARBA" id="ARBA00023277"/>
    </source>
</evidence>
<dbReference type="HAMAP" id="MF_01987">
    <property type="entry name" value="Ribokinase"/>
    <property type="match status" value="1"/>
</dbReference>
<comment type="subunit">
    <text evidence="12">Homodimer.</text>
</comment>
<evidence type="ECO:0000313" key="14">
    <source>
        <dbReference type="EMBL" id="MCK2035285.1"/>
    </source>
</evidence>
<feature type="binding site" evidence="12">
    <location>
        <position position="277"/>
    </location>
    <ligand>
        <name>K(+)</name>
        <dbReference type="ChEBI" id="CHEBI:29103"/>
    </ligand>
</feature>
<dbReference type="Pfam" id="PF00294">
    <property type="entry name" value="PfkB"/>
    <property type="match status" value="1"/>
</dbReference>
<dbReference type="PANTHER" id="PTHR10584">
    <property type="entry name" value="SUGAR KINASE"/>
    <property type="match status" value="1"/>
</dbReference>
<keyword evidence="10 12" id="KW-0630">Potassium</keyword>
<feature type="binding site" evidence="12">
    <location>
        <position position="286"/>
    </location>
    <ligand>
        <name>K(+)</name>
        <dbReference type="ChEBI" id="CHEBI:29103"/>
    </ligand>
</feature>
<feature type="binding site" evidence="12">
    <location>
        <position position="180"/>
    </location>
    <ligand>
        <name>ATP</name>
        <dbReference type="ChEBI" id="CHEBI:30616"/>
    </ligand>
</feature>
<keyword evidence="5 12" id="KW-0479">Metal-binding</keyword>
<evidence type="ECO:0000313" key="15">
    <source>
        <dbReference type="Proteomes" id="UP001300096"/>
    </source>
</evidence>
<gene>
    <name evidence="12" type="primary">rbsK</name>
    <name evidence="14" type="ORF">KZC51_03970</name>
</gene>
<keyword evidence="4 12" id="KW-0808">Transferase</keyword>
<dbReference type="CDD" id="cd01174">
    <property type="entry name" value="ribokinase"/>
    <property type="match status" value="1"/>
</dbReference>
<dbReference type="Gene3D" id="3.40.1190.20">
    <property type="match status" value="1"/>
</dbReference>
<dbReference type="InterPro" id="IPR011611">
    <property type="entry name" value="PfkB_dom"/>
</dbReference>